<dbReference type="EMBL" id="LLXL01000490">
    <property type="protein sequence ID" value="PKK71742.1"/>
    <property type="molecule type" value="Genomic_DNA"/>
</dbReference>
<dbReference type="AlphaFoldDB" id="A0A2N1NCW6"/>
<dbReference type="Gene3D" id="1.25.40.10">
    <property type="entry name" value="Tetratricopeptide repeat domain"/>
    <property type="match status" value="1"/>
</dbReference>
<organism evidence="1 2">
    <name type="scientific">Rhizophagus irregularis</name>
    <dbReference type="NCBI Taxonomy" id="588596"/>
    <lineage>
        <taxon>Eukaryota</taxon>
        <taxon>Fungi</taxon>
        <taxon>Fungi incertae sedis</taxon>
        <taxon>Mucoromycota</taxon>
        <taxon>Glomeromycotina</taxon>
        <taxon>Glomeromycetes</taxon>
        <taxon>Glomerales</taxon>
        <taxon>Glomeraceae</taxon>
        <taxon>Rhizophagus</taxon>
    </lineage>
</organism>
<dbReference type="Pfam" id="PF08238">
    <property type="entry name" value="Sel1"/>
    <property type="match status" value="2"/>
</dbReference>
<dbReference type="InterPro" id="IPR011990">
    <property type="entry name" value="TPR-like_helical_dom_sf"/>
</dbReference>
<evidence type="ECO:0000313" key="1">
    <source>
        <dbReference type="EMBL" id="PKK71742.1"/>
    </source>
</evidence>
<dbReference type="SUPFAM" id="SSF81901">
    <property type="entry name" value="HCP-like"/>
    <property type="match status" value="1"/>
</dbReference>
<accession>A0A2N1NCW6</accession>
<protein>
    <recommendedName>
        <fullName evidence="3">Sel1 repeat family protein</fullName>
    </recommendedName>
</protein>
<dbReference type="SMART" id="SM00671">
    <property type="entry name" value="SEL1"/>
    <property type="match status" value="1"/>
</dbReference>
<dbReference type="VEuPathDB" id="FungiDB:FUN_017484"/>
<gene>
    <name evidence="1" type="ORF">RhiirC2_778039</name>
</gene>
<dbReference type="Proteomes" id="UP000233469">
    <property type="component" value="Unassembled WGS sequence"/>
</dbReference>
<name>A0A2N1NCW6_9GLOM</name>
<comment type="caution">
    <text evidence="1">The sequence shown here is derived from an EMBL/GenBank/DDBJ whole genome shotgun (WGS) entry which is preliminary data.</text>
</comment>
<evidence type="ECO:0000313" key="2">
    <source>
        <dbReference type="Proteomes" id="UP000233469"/>
    </source>
</evidence>
<dbReference type="InterPro" id="IPR006597">
    <property type="entry name" value="Sel1-like"/>
</dbReference>
<evidence type="ECO:0008006" key="3">
    <source>
        <dbReference type="Google" id="ProtNLM"/>
    </source>
</evidence>
<sequence>MQKQSNINDPVDLKKYINWLEKSIDDEYLDYYKYSEFKNIQQLGLELTLKEFVNELKLHRKVHFNENIIKVYGITKTETVLKINNWHQCKAENEDKIAQYNLAEQEYYYAQNKLAYFYENGIGTEKNLEKAIYWYQKALKIRINLNHVMLYCWLR</sequence>
<reference evidence="1 2" key="1">
    <citation type="submission" date="2016-04" db="EMBL/GenBank/DDBJ databases">
        <title>Genome analyses suggest a sexual origin of heterokaryosis in a supposedly ancient asexual fungus.</title>
        <authorList>
            <person name="Ropars J."/>
            <person name="Sedzielewska K."/>
            <person name="Noel J."/>
            <person name="Charron P."/>
            <person name="Farinelli L."/>
            <person name="Marton T."/>
            <person name="Kruger M."/>
            <person name="Pelin A."/>
            <person name="Brachmann A."/>
            <person name="Corradi N."/>
        </authorList>
    </citation>
    <scope>NUCLEOTIDE SEQUENCE [LARGE SCALE GENOMIC DNA]</scope>
    <source>
        <strain evidence="1 2">C2</strain>
    </source>
</reference>
<proteinExistence type="predicted"/>
<reference evidence="1 2" key="2">
    <citation type="submission" date="2017-10" db="EMBL/GenBank/DDBJ databases">
        <title>Extensive intraspecific genome diversity in a model arbuscular mycorrhizal fungus.</title>
        <authorList>
            <person name="Chen E.C.H."/>
            <person name="Morin E."/>
            <person name="Baudet D."/>
            <person name="Noel J."/>
            <person name="Ndikumana S."/>
            <person name="Charron P."/>
            <person name="St-Onge C."/>
            <person name="Giorgi J."/>
            <person name="Grigoriev I.V."/>
            <person name="Roux C."/>
            <person name="Martin F.M."/>
            <person name="Corradi N."/>
        </authorList>
    </citation>
    <scope>NUCLEOTIDE SEQUENCE [LARGE SCALE GENOMIC DNA]</scope>
    <source>
        <strain evidence="1 2">C2</strain>
    </source>
</reference>